<evidence type="ECO:0000256" key="1">
    <source>
        <dbReference type="SAM" id="SignalP"/>
    </source>
</evidence>
<evidence type="ECO:0000313" key="2">
    <source>
        <dbReference type="EMBL" id="TCK58071.1"/>
    </source>
</evidence>
<sequence length="119" mass="13412">MMKYLWLGLIFSMAAFRVMAFPAQGGCKLAQQHQITGKVGRAIHNAAQAHVVVRANMLEASLSNAVQAGVLSYQQGHKQWLEVHSVRQQALAYKQGITSHELKQFDHKLDRVTLYLCRH</sequence>
<gene>
    <name evidence="2" type="ORF">EV690_1776</name>
</gene>
<organism evidence="2 3">
    <name type="scientific">Celerinatantimonas diazotrophica</name>
    <dbReference type="NCBI Taxonomy" id="412034"/>
    <lineage>
        <taxon>Bacteria</taxon>
        <taxon>Pseudomonadati</taxon>
        <taxon>Pseudomonadota</taxon>
        <taxon>Gammaproteobacteria</taxon>
        <taxon>Celerinatantimonadaceae</taxon>
        <taxon>Celerinatantimonas</taxon>
    </lineage>
</organism>
<feature type="signal peptide" evidence="1">
    <location>
        <begin position="1"/>
        <end position="20"/>
    </location>
</feature>
<dbReference type="Proteomes" id="UP000295565">
    <property type="component" value="Unassembled WGS sequence"/>
</dbReference>
<comment type="caution">
    <text evidence="2">The sequence shown here is derived from an EMBL/GenBank/DDBJ whole genome shotgun (WGS) entry which is preliminary data.</text>
</comment>
<accession>A0A4V2PRA4</accession>
<evidence type="ECO:0000313" key="3">
    <source>
        <dbReference type="Proteomes" id="UP000295565"/>
    </source>
</evidence>
<dbReference type="AlphaFoldDB" id="A0A4V2PRA4"/>
<dbReference type="RefSeq" id="WP_131912583.1">
    <property type="nucleotide sequence ID" value="NZ_OU594967.1"/>
</dbReference>
<keyword evidence="3" id="KW-1185">Reference proteome</keyword>
<reference evidence="2 3" key="1">
    <citation type="submission" date="2019-03" db="EMBL/GenBank/DDBJ databases">
        <title>Genomic Encyclopedia of Type Strains, Phase IV (KMG-IV): sequencing the most valuable type-strain genomes for metagenomic binning, comparative biology and taxonomic classification.</title>
        <authorList>
            <person name="Goeker M."/>
        </authorList>
    </citation>
    <scope>NUCLEOTIDE SEQUENCE [LARGE SCALE GENOMIC DNA]</scope>
    <source>
        <strain evidence="2 3">DSM 18577</strain>
    </source>
</reference>
<feature type="chain" id="PRO_5020842234" evidence="1">
    <location>
        <begin position="21"/>
        <end position="119"/>
    </location>
</feature>
<protein>
    <submittedName>
        <fullName evidence="2">Uncharacterized protein</fullName>
    </submittedName>
</protein>
<name>A0A4V2PRA4_9GAMM</name>
<dbReference type="EMBL" id="SMGD01000012">
    <property type="protein sequence ID" value="TCK58071.1"/>
    <property type="molecule type" value="Genomic_DNA"/>
</dbReference>
<proteinExistence type="predicted"/>
<keyword evidence="1" id="KW-0732">Signal</keyword>